<proteinExistence type="inferred from homology"/>
<keyword evidence="2" id="KW-0805">Transcription regulation</keyword>
<feature type="domain" description="RNA polymerase sigma-70 ECF-like HTH" evidence="6">
    <location>
        <begin position="18"/>
        <end position="196"/>
    </location>
</feature>
<keyword evidence="3" id="KW-0731">Sigma factor</keyword>
<dbReference type="Gene3D" id="1.10.1740.10">
    <property type="match status" value="1"/>
</dbReference>
<feature type="region of interest" description="Disordered" evidence="5">
    <location>
        <begin position="112"/>
        <end position="137"/>
    </location>
</feature>
<keyword evidence="8" id="KW-1185">Reference proteome</keyword>
<keyword evidence="4" id="KW-0804">Transcription</keyword>
<evidence type="ECO:0000313" key="8">
    <source>
        <dbReference type="Proteomes" id="UP000295293"/>
    </source>
</evidence>
<dbReference type="InterPro" id="IPR039425">
    <property type="entry name" value="RNA_pol_sigma-70-like"/>
</dbReference>
<accession>A0A4V3DLE0</accession>
<evidence type="ECO:0000256" key="3">
    <source>
        <dbReference type="ARBA" id="ARBA00023082"/>
    </source>
</evidence>
<dbReference type="InterPro" id="IPR011517">
    <property type="entry name" value="RNA_pol_sigma70_ECF-like"/>
</dbReference>
<dbReference type="InterPro" id="IPR053812">
    <property type="entry name" value="HTH_Sigma70_ECF-like"/>
</dbReference>
<comment type="caution">
    <text evidence="7">The sequence shown here is derived from an EMBL/GenBank/DDBJ whole genome shotgun (WGS) entry which is preliminary data.</text>
</comment>
<dbReference type="InterPro" id="IPR013324">
    <property type="entry name" value="RNA_pol_sigma_r3/r4-like"/>
</dbReference>
<dbReference type="Pfam" id="PF07638">
    <property type="entry name" value="Sigma70_ECF"/>
    <property type="match status" value="1"/>
</dbReference>
<evidence type="ECO:0000256" key="2">
    <source>
        <dbReference type="ARBA" id="ARBA00023015"/>
    </source>
</evidence>
<dbReference type="SUPFAM" id="SSF88946">
    <property type="entry name" value="Sigma2 domain of RNA polymerase sigma factors"/>
    <property type="match status" value="1"/>
</dbReference>
<dbReference type="PANTHER" id="PTHR43133:SF39">
    <property type="entry name" value="SIMILAR TO RNA POLYMERASE SIGMA-E FACTOR"/>
    <property type="match status" value="1"/>
</dbReference>
<dbReference type="GO" id="GO:0016987">
    <property type="term" value="F:sigma factor activity"/>
    <property type="evidence" value="ECO:0007669"/>
    <property type="project" value="UniProtKB-KW"/>
</dbReference>
<organism evidence="7 8">
    <name type="scientific">Tahibacter aquaticus</name>
    <dbReference type="NCBI Taxonomy" id="520092"/>
    <lineage>
        <taxon>Bacteria</taxon>
        <taxon>Pseudomonadati</taxon>
        <taxon>Pseudomonadota</taxon>
        <taxon>Gammaproteobacteria</taxon>
        <taxon>Lysobacterales</taxon>
        <taxon>Rhodanobacteraceae</taxon>
        <taxon>Tahibacter</taxon>
    </lineage>
</organism>
<dbReference type="NCBIfam" id="TIGR02999">
    <property type="entry name" value="Sig-70_X6"/>
    <property type="match status" value="1"/>
</dbReference>
<reference evidence="7 8" key="1">
    <citation type="submission" date="2019-03" db="EMBL/GenBank/DDBJ databases">
        <title>Genomic Encyclopedia of Type Strains, Phase IV (KMG-IV): sequencing the most valuable type-strain genomes for metagenomic binning, comparative biology and taxonomic classification.</title>
        <authorList>
            <person name="Goeker M."/>
        </authorList>
    </citation>
    <scope>NUCLEOTIDE SEQUENCE [LARGE SCALE GENOMIC DNA]</scope>
    <source>
        <strain evidence="7 8">DSM 21667</strain>
    </source>
</reference>
<dbReference type="RefSeq" id="WP_166654280.1">
    <property type="nucleotide sequence ID" value="NZ_SNZH01000017.1"/>
</dbReference>
<evidence type="ECO:0000259" key="6">
    <source>
        <dbReference type="Pfam" id="PF07638"/>
    </source>
</evidence>
<dbReference type="PANTHER" id="PTHR43133">
    <property type="entry name" value="RNA POLYMERASE ECF-TYPE SIGMA FACTO"/>
    <property type="match status" value="1"/>
</dbReference>
<dbReference type="GO" id="GO:0006352">
    <property type="term" value="P:DNA-templated transcription initiation"/>
    <property type="evidence" value="ECO:0007669"/>
    <property type="project" value="InterPro"/>
</dbReference>
<dbReference type="Gene3D" id="1.10.10.10">
    <property type="entry name" value="Winged helix-like DNA-binding domain superfamily/Winged helix DNA-binding domain"/>
    <property type="match status" value="1"/>
</dbReference>
<sequence>MPVSDNPDHAGEPAVADHEVTRLLLAWNKGKPGAADELTELVYAQVRAIAGKHLRQFDGKVTLAPTELANELFLRLLGKEFDWRDRRHFFGVVVAAMRNLLIDMARARGSEKRGGGQVHVTLSSAEDQPSESREPDQLNGALDALREMDPRKCEVIELTYFLGLKREEIAATLDVSLATVDRELRFARAWLKERLEEA</sequence>
<evidence type="ECO:0000313" key="7">
    <source>
        <dbReference type="EMBL" id="TDR39121.1"/>
    </source>
</evidence>
<dbReference type="InterPro" id="IPR036388">
    <property type="entry name" value="WH-like_DNA-bd_sf"/>
</dbReference>
<comment type="similarity">
    <text evidence="1">Belongs to the sigma-70 factor family. ECF subfamily.</text>
</comment>
<protein>
    <submittedName>
        <fullName evidence="7">RNA polymerase sigma factor (TIGR02999 family)</fullName>
    </submittedName>
</protein>
<dbReference type="AlphaFoldDB" id="A0A4V3DLE0"/>
<dbReference type="SUPFAM" id="SSF88659">
    <property type="entry name" value="Sigma3 and sigma4 domains of RNA polymerase sigma factors"/>
    <property type="match status" value="1"/>
</dbReference>
<evidence type="ECO:0000256" key="1">
    <source>
        <dbReference type="ARBA" id="ARBA00010641"/>
    </source>
</evidence>
<evidence type="ECO:0000256" key="5">
    <source>
        <dbReference type="SAM" id="MobiDB-lite"/>
    </source>
</evidence>
<dbReference type="InterPro" id="IPR013325">
    <property type="entry name" value="RNA_pol_sigma_r2"/>
</dbReference>
<dbReference type="EMBL" id="SNZH01000017">
    <property type="protein sequence ID" value="TDR39121.1"/>
    <property type="molecule type" value="Genomic_DNA"/>
</dbReference>
<name>A0A4V3DLE0_9GAMM</name>
<dbReference type="NCBIfam" id="TIGR02937">
    <property type="entry name" value="sigma70-ECF"/>
    <property type="match status" value="1"/>
</dbReference>
<dbReference type="Proteomes" id="UP000295293">
    <property type="component" value="Unassembled WGS sequence"/>
</dbReference>
<dbReference type="InterPro" id="IPR014284">
    <property type="entry name" value="RNA_pol_sigma-70_dom"/>
</dbReference>
<gene>
    <name evidence="7" type="ORF">DFR29_11725</name>
</gene>
<evidence type="ECO:0000256" key="4">
    <source>
        <dbReference type="ARBA" id="ARBA00023163"/>
    </source>
</evidence>